<dbReference type="EMBL" id="CP084204">
    <property type="protein sequence ID" value="UZX26036.1"/>
    <property type="molecule type" value="Genomic_DNA"/>
</dbReference>
<reference evidence="1" key="1">
    <citation type="submission" date="2021-09" db="EMBL/GenBank/DDBJ databases">
        <title>Complete genome sequence and metabolic characterization of Streptomyces tanashiensis DSM 731 the producer of antibacterial Kalafungin and diverse secondary metabolites.</title>
        <authorList>
            <person name="Abbasi M.N."/>
            <person name="Anwar M.N."/>
            <person name="Alam K."/>
            <person name="Shoaib M."/>
            <person name="Lin Z."/>
            <person name="Hayat M."/>
            <person name="Ali M.I."/>
            <person name="Malik H.M.T."/>
            <person name="Ahmed I."/>
            <person name="Li A."/>
            <person name="Hailong Wang H."/>
            <person name="Zhang Y."/>
        </authorList>
    </citation>
    <scope>NUCLEOTIDE SEQUENCE</scope>
    <source>
        <strain evidence="1">Kala</strain>
    </source>
</reference>
<dbReference type="RefSeq" id="WP_267260210.1">
    <property type="nucleotide sequence ID" value="NZ_CP084204.1"/>
</dbReference>
<sequence>MTTPVLQAVEADGTTWDDPSEDQLHDLLADMNLSSRFVVVRRLDGEPADQHYMQVYLNDDLSYQVEYREGGPDRHFQAWVARGPGVFTVEPVAEVLQGWACGRPGWREAVSWVPWSPAEACARHHPLTTSR</sequence>
<organism evidence="1 2">
    <name type="scientific">Streptomyces tanashiensis</name>
    <dbReference type="NCBI Taxonomy" id="67367"/>
    <lineage>
        <taxon>Bacteria</taxon>
        <taxon>Bacillati</taxon>
        <taxon>Actinomycetota</taxon>
        <taxon>Actinomycetes</taxon>
        <taxon>Kitasatosporales</taxon>
        <taxon>Streptomycetaceae</taxon>
        <taxon>Streptomyces</taxon>
    </lineage>
</organism>
<accession>A0ABY6R7I4</accession>
<evidence type="ECO:0000313" key="1">
    <source>
        <dbReference type="EMBL" id="UZX26036.1"/>
    </source>
</evidence>
<protein>
    <submittedName>
        <fullName evidence="1">Uncharacterized protein</fullName>
    </submittedName>
</protein>
<dbReference type="Proteomes" id="UP001164506">
    <property type="component" value="Chromosome"/>
</dbReference>
<keyword evidence="2" id="KW-1185">Reference proteome</keyword>
<gene>
    <name evidence="1" type="ORF">LDH80_37495</name>
</gene>
<name>A0ABY6R7I4_9ACTN</name>
<dbReference type="GeneID" id="95605256"/>
<proteinExistence type="predicted"/>
<evidence type="ECO:0000313" key="2">
    <source>
        <dbReference type="Proteomes" id="UP001164506"/>
    </source>
</evidence>